<dbReference type="AlphaFoldDB" id="Q7UIB6"/>
<reference evidence="1 2" key="1">
    <citation type="journal article" date="2003" name="Proc. Natl. Acad. Sci. U.S.A.">
        <title>Complete genome sequence of the marine planctomycete Pirellula sp. strain 1.</title>
        <authorList>
            <person name="Gloeckner F.O."/>
            <person name="Kube M."/>
            <person name="Bauer M."/>
            <person name="Teeling H."/>
            <person name="Lombardot T."/>
            <person name="Ludwig W."/>
            <person name="Gade D."/>
            <person name="Beck A."/>
            <person name="Borzym K."/>
            <person name="Heitmann K."/>
            <person name="Rabus R."/>
            <person name="Schlesner H."/>
            <person name="Amann R."/>
            <person name="Reinhardt R."/>
        </authorList>
    </citation>
    <scope>NUCLEOTIDE SEQUENCE [LARGE SCALE GENOMIC DNA]</scope>
    <source>
        <strain evidence="2">DSM 10527 / NCIMB 13988 / SH1</strain>
    </source>
</reference>
<keyword evidence="2" id="KW-1185">Reference proteome</keyword>
<name>Q7UIB6_RHOBA</name>
<evidence type="ECO:0000313" key="1">
    <source>
        <dbReference type="EMBL" id="CAD77698.1"/>
    </source>
</evidence>
<evidence type="ECO:0000313" key="2">
    <source>
        <dbReference type="Proteomes" id="UP000001025"/>
    </source>
</evidence>
<proteinExistence type="predicted"/>
<accession>Q7UIB6</accession>
<dbReference type="KEGG" id="rba:RB12639"/>
<dbReference type="EMBL" id="BX294155">
    <property type="protein sequence ID" value="CAD77698.1"/>
    <property type="molecule type" value="Genomic_DNA"/>
</dbReference>
<dbReference type="STRING" id="243090.RB12639"/>
<protein>
    <submittedName>
        <fullName evidence="1">Uncharacterized protein</fullName>
    </submittedName>
</protein>
<dbReference type="Proteomes" id="UP000001025">
    <property type="component" value="Chromosome"/>
</dbReference>
<sequence length="40" mass="4466">MQLQTSVLRASLKEPSPGRYDVASVLLRRTIPPLMTDIVL</sequence>
<dbReference type="EnsemblBacteria" id="CAD77698">
    <property type="protein sequence ID" value="CAD77698"/>
    <property type="gene ID" value="RB12639"/>
</dbReference>
<dbReference type="InParanoid" id="Q7UIB6"/>
<dbReference type="HOGENOM" id="CLU_3295586_0_0_0"/>
<gene>
    <name evidence="1" type="ordered locus">RB12639</name>
</gene>
<organism evidence="1 2">
    <name type="scientific">Rhodopirellula baltica (strain DSM 10527 / NCIMB 13988 / SH1)</name>
    <dbReference type="NCBI Taxonomy" id="243090"/>
    <lineage>
        <taxon>Bacteria</taxon>
        <taxon>Pseudomonadati</taxon>
        <taxon>Planctomycetota</taxon>
        <taxon>Planctomycetia</taxon>
        <taxon>Pirellulales</taxon>
        <taxon>Pirellulaceae</taxon>
        <taxon>Rhodopirellula</taxon>
    </lineage>
</organism>